<dbReference type="InterPro" id="IPR006440">
    <property type="entry name" value="Doc"/>
</dbReference>
<dbReference type="InterPro" id="IPR003812">
    <property type="entry name" value="Fido"/>
</dbReference>
<name>A0A162NB74_9CLOT</name>
<feature type="domain" description="Fido" evidence="1">
    <location>
        <begin position="4"/>
        <end position="122"/>
    </location>
</feature>
<dbReference type="RefSeq" id="WP_063554442.1">
    <property type="nucleotide sequence ID" value="NZ_LITT01000007.1"/>
</dbReference>
<dbReference type="PANTHER" id="PTHR39426:SF1">
    <property type="entry name" value="HOMOLOGY TO DEATH-ON-CURING PROTEIN OF PHAGE P1"/>
    <property type="match status" value="1"/>
</dbReference>
<dbReference type="InterPro" id="IPR053737">
    <property type="entry name" value="Type_II_TA_Toxin"/>
</dbReference>
<dbReference type="NCBIfam" id="TIGR01550">
    <property type="entry name" value="DOC_P1"/>
    <property type="match status" value="1"/>
</dbReference>
<protein>
    <submittedName>
        <fullName evidence="2">Toxin Doc</fullName>
    </submittedName>
</protein>
<evidence type="ECO:0000313" key="2">
    <source>
        <dbReference type="EMBL" id="OAA91289.1"/>
    </source>
</evidence>
<dbReference type="EMBL" id="LITT01000007">
    <property type="protein sequence ID" value="OAA91289.1"/>
    <property type="molecule type" value="Genomic_DNA"/>
</dbReference>
<dbReference type="Gene3D" id="1.20.120.1870">
    <property type="entry name" value="Fic/DOC protein, Fido domain"/>
    <property type="match status" value="1"/>
</dbReference>
<proteinExistence type="predicted"/>
<dbReference type="PIRSF" id="PIRSF018297">
    <property type="entry name" value="Doc"/>
    <property type="match status" value="1"/>
</dbReference>
<dbReference type="GO" id="GO:0016301">
    <property type="term" value="F:kinase activity"/>
    <property type="evidence" value="ECO:0007669"/>
    <property type="project" value="InterPro"/>
</dbReference>
<comment type="caution">
    <text evidence="2">The sequence shown here is derived from an EMBL/GenBank/DDBJ whole genome shotgun (WGS) entry which is preliminary data.</text>
</comment>
<dbReference type="AlphaFoldDB" id="A0A162NB74"/>
<dbReference type="Proteomes" id="UP000077407">
    <property type="component" value="Unassembled WGS sequence"/>
</dbReference>
<dbReference type="PATRIC" id="fig|1538.10.peg.1353"/>
<accession>A0A162NB74</accession>
<dbReference type="SUPFAM" id="SSF140931">
    <property type="entry name" value="Fic-like"/>
    <property type="match status" value="1"/>
</dbReference>
<dbReference type="InterPro" id="IPR036597">
    <property type="entry name" value="Fido-like_dom_sf"/>
</dbReference>
<reference evidence="2 3" key="1">
    <citation type="journal article" date="2015" name="Biotechnol. Bioeng.">
        <title>Genome sequence and phenotypic characterization of Caulobacter segnis.</title>
        <authorList>
            <person name="Patel S."/>
            <person name="Fletcher B."/>
            <person name="Scott D.C."/>
            <person name="Ely B."/>
        </authorList>
    </citation>
    <scope>NUCLEOTIDE SEQUENCE [LARGE SCALE GENOMIC DNA]</scope>
    <source>
        <strain evidence="2 3">ERI-2</strain>
    </source>
</reference>
<organism evidence="2 3">
    <name type="scientific">Clostridium ljungdahlii</name>
    <dbReference type="NCBI Taxonomy" id="1538"/>
    <lineage>
        <taxon>Bacteria</taxon>
        <taxon>Bacillati</taxon>
        <taxon>Bacillota</taxon>
        <taxon>Clostridia</taxon>
        <taxon>Eubacteriales</taxon>
        <taxon>Clostridiaceae</taxon>
        <taxon>Clostridium</taxon>
    </lineage>
</organism>
<dbReference type="OrthoDB" id="9802752at2"/>
<dbReference type="Pfam" id="PF02661">
    <property type="entry name" value="Fic"/>
    <property type="match status" value="1"/>
</dbReference>
<dbReference type="PANTHER" id="PTHR39426">
    <property type="entry name" value="HOMOLOGY TO DEATH-ON-CURING PROTEIN OF PHAGE P1"/>
    <property type="match status" value="1"/>
</dbReference>
<dbReference type="PROSITE" id="PS51459">
    <property type="entry name" value="FIDO"/>
    <property type="match status" value="1"/>
</dbReference>
<evidence type="ECO:0000259" key="1">
    <source>
        <dbReference type="PROSITE" id="PS51459"/>
    </source>
</evidence>
<evidence type="ECO:0000313" key="3">
    <source>
        <dbReference type="Proteomes" id="UP000077407"/>
    </source>
</evidence>
<sequence>MKYITVDYILKLHARLIRTTGGTSGVRDLEILESSVENSKATFCGQDLYPTIESKCANICFNIIKNHAFVDGNKRTGIYVMLVLLEYNDIKIRFSQNELVNFAIDIASSKIDQENVVNWIKSHEKGTF</sequence>
<gene>
    <name evidence="2" type="primary">doc</name>
    <name evidence="2" type="ORF">WY13_00854</name>
</gene>